<dbReference type="InterPro" id="IPR000860">
    <property type="entry name" value="HemC"/>
</dbReference>
<dbReference type="Pfam" id="PF01379">
    <property type="entry name" value="Porphobil_deam"/>
    <property type="match status" value="1"/>
</dbReference>
<dbReference type="PANTHER" id="PTHR11557">
    <property type="entry name" value="PORPHOBILINOGEN DEAMINASE"/>
    <property type="match status" value="1"/>
</dbReference>
<dbReference type="Pfam" id="PF03900">
    <property type="entry name" value="Porphobil_deamC"/>
    <property type="match status" value="1"/>
</dbReference>
<keyword evidence="6" id="KW-0627">Porphyrin biosynthesis</keyword>
<dbReference type="HAMAP" id="MF_00260">
    <property type="entry name" value="Porphobil_deam"/>
    <property type="match status" value="1"/>
</dbReference>
<protein>
    <recommendedName>
        <fullName evidence="4">hydroxymethylbilane synthase</fullName>
        <ecNumber evidence="4">2.5.1.61</ecNumber>
    </recommendedName>
    <alternativeName>
        <fullName evidence="7">Hydroxymethylbilane synthase</fullName>
    </alternativeName>
</protein>
<dbReference type="Gene3D" id="3.30.160.40">
    <property type="entry name" value="Porphobilinogen deaminase, C-terminal domain"/>
    <property type="match status" value="1"/>
</dbReference>
<evidence type="ECO:0000256" key="3">
    <source>
        <dbReference type="ARBA" id="ARBA00005638"/>
    </source>
</evidence>
<evidence type="ECO:0000313" key="10">
    <source>
        <dbReference type="EMBL" id="KAK7604051.1"/>
    </source>
</evidence>
<evidence type="ECO:0000259" key="9">
    <source>
        <dbReference type="Pfam" id="PF03900"/>
    </source>
</evidence>
<accession>A0AAN9TW69</accession>
<dbReference type="GO" id="GO:0005737">
    <property type="term" value="C:cytoplasm"/>
    <property type="evidence" value="ECO:0007669"/>
    <property type="project" value="TreeGrafter"/>
</dbReference>
<dbReference type="SUPFAM" id="SSF53850">
    <property type="entry name" value="Periplasmic binding protein-like II"/>
    <property type="match status" value="1"/>
</dbReference>
<dbReference type="Proteomes" id="UP001367676">
    <property type="component" value="Unassembled WGS sequence"/>
</dbReference>
<evidence type="ECO:0000256" key="2">
    <source>
        <dbReference type="ARBA" id="ARBA00004735"/>
    </source>
</evidence>
<dbReference type="GO" id="GO:0006783">
    <property type="term" value="P:heme biosynthetic process"/>
    <property type="evidence" value="ECO:0007669"/>
    <property type="project" value="TreeGrafter"/>
</dbReference>
<dbReference type="FunFam" id="3.40.190.10:FF:000005">
    <property type="entry name" value="Porphobilinogen deaminase"/>
    <property type="match status" value="1"/>
</dbReference>
<dbReference type="SUPFAM" id="SSF54782">
    <property type="entry name" value="Porphobilinogen deaminase (hydroxymethylbilane synthase), C-terminal domain"/>
    <property type="match status" value="1"/>
</dbReference>
<keyword evidence="11" id="KW-1185">Reference proteome</keyword>
<evidence type="ECO:0000256" key="6">
    <source>
        <dbReference type="ARBA" id="ARBA00023244"/>
    </source>
</evidence>
<organism evidence="10 11">
    <name type="scientific">Parthenolecanium corni</name>
    <dbReference type="NCBI Taxonomy" id="536013"/>
    <lineage>
        <taxon>Eukaryota</taxon>
        <taxon>Metazoa</taxon>
        <taxon>Ecdysozoa</taxon>
        <taxon>Arthropoda</taxon>
        <taxon>Hexapoda</taxon>
        <taxon>Insecta</taxon>
        <taxon>Pterygota</taxon>
        <taxon>Neoptera</taxon>
        <taxon>Paraneoptera</taxon>
        <taxon>Hemiptera</taxon>
        <taxon>Sternorrhyncha</taxon>
        <taxon>Coccoidea</taxon>
        <taxon>Coccidae</taxon>
        <taxon>Parthenolecanium</taxon>
    </lineage>
</organism>
<reference evidence="10 11" key="1">
    <citation type="submission" date="2024-03" db="EMBL/GenBank/DDBJ databases">
        <title>Adaptation during the transition from Ophiocordyceps entomopathogen to insect associate is accompanied by gene loss and intensified selection.</title>
        <authorList>
            <person name="Ward C.M."/>
            <person name="Onetto C.A."/>
            <person name="Borneman A.R."/>
        </authorList>
    </citation>
    <scope>NUCLEOTIDE SEQUENCE [LARGE SCALE GENOMIC DNA]</scope>
    <source>
        <strain evidence="10">AWRI1</strain>
        <tissue evidence="10">Single Adult Female</tissue>
    </source>
</reference>
<dbReference type="InterPro" id="IPR022417">
    <property type="entry name" value="Porphobilin_deaminase_N"/>
</dbReference>
<feature type="domain" description="Porphobilinogen deaminase N-terminal" evidence="8">
    <location>
        <begin position="10"/>
        <end position="219"/>
    </location>
</feature>
<comment type="caution">
    <text evidence="10">The sequence shown here is derived from an EMBL/GenBank/DDBJ whole genome shotgun (WGS) entry which is preliminary data.</text>
</comment>
<dbReference type="InterPro" id="IPR036803">
    <property type="entry name" value="Porphobilinogen_deaminase_C_sf"/>
</dbReference>
<dbReference type="PIRSF" id="PIRSF001438">
    <property type="entry name" value="4pyrrol_synth_OHMeBilane_synth"/>
    <property type="match status" value="1"/>
</dbReference>
<dbReference type="PROSITE" id="PS00533">
    <property type="entry name" value="PORPHOBILINOGEN_DEAM"/>
    <property type="match status" value="1"/>
</dbReference>
<dbReference type="Gene3D" id="3.40.190.10">
    <property type="entry name" value="Periplasmic binding protein-like II"/>
    <property type="match status" value="2"/>
</dbReference>
<evidence type="ECO:0000256" key="5">
    <source>
        <dbReference type="ARBA" id="ARBA00022679"/>
    </source>
</evidence>
<keyword evidence="5" id="KW-0808">Transferase</keyword>
<dbReference type="AlphaFoldDB" id="A0AAN9TW69"/>
<dbReference type="NCBIfam" id="TIGR00212">
    <property type="entry name" value="hemC"/>
    <property type="match status" value="1"/>
</dbReference>
<dbReference type="FunFam" id="3.40.190.10:FF:000260">
    <property type="entry name" value="Porphobilinogen deaminase"/>
    <property type="match status" value="1"/>
</dbReference>
<dbReference type="CDD" id="cd13645">
    <property type="entry name" value="PBP2_HuPBGD_like"/>
    <property type="match status" value="1"/>
</dbReference>
<dbReference type="InterPro" id="IPR022418">
    <property type="entry name" value="Porphobilinogen_deaminase_C"/>
</dbReference>
<feature type="domain" description="Porphobilinogen deaminase C-terminal" evidence="9">
    <location>
        <begin position="233"/>
        <end position="284"/>
    </location>
</feature>
<dbReference type="GO" id="GO:0004418">
    <property type="term" value="F:hydroxymethylbilane synthase activity"/>
    <property type="evidence" value="ECO:0007669"/>
    <property type="project" value="UniProtKB-EC"/>
</dbReference>
<comment type="pathway">
    <text evidence="2">Porphyrin-containing compound metabolism; protoporphyrin-IX biosynthesis; coproporphyrinogen-III from 5-aminolevulinate: step 2/4.</text>
</comment>
<comment type="similarity">
    <text evidence="3">Belongs to the HMBS family.</text>
</comment>
<name>A0AAN9TW69_9HEMI</name>
<gene>
    <name evidence="10" type="ORF">V9T40_004324</name>
</gene>
<dbReference type="EMBL" id="JBBCAQ010000004">
    <property type="protein sequence ID" value="KAK7604051.1"/>
    <property type="molecule type" value="Genomic_DNA"/>
</dbReference>
<evidence type="ECO:0000313" key="11">
    <source>
        <dbReference type="Proteomes" id="UP001367676"/>
    </source>
</evidence>
<evidence type="ECO:0000256" key="7">
    <source>
        <dbReference type="ARBA" id="ARBA00033064"/>
    </source>
</evidence>
<dbReference type="PRINTS" id="PR00151">
    <property type="entry name" value="PORPHBDMNASE"/>
</dbReference>
<dbReference type="EC" id="2.5.1.61" evidence="4"/>
<evidence type="ECO:0000256" key="1">
    <source>
        <dbReference type="ARBA" id="ARBA00001916"/>
    </source>
</evidence>
<proteinExistence type="inferred from homology"/>
<dbReference type="PANTHER" id="PTHR11557:SF0">
    <property type="entry name" value="PORPHOBILINOGEN DEAMINASE"/>
    <property type="match status" value="1"/>
</dbReference>
<evidence type="ECO:0000259" key="8">
    <source>
        <dbReference type="Pfam" id="PF01379"/>
    </source>
</evidence>
<comment type="cofactor">
    <cofactor evidence="1">
        <name>dipyrromethane</name>
        <dbReference type="ChEBI" id="CHEBI:60342"/>
    </cofactor>
</comment>
<dbReference type="InterPro" id="IPR022419">
    <property type="entry name" value="Porphobilin_deaminase_cofac_BS"/>
</dbReference>
<sequence length="370" mass="40638">MGDGDSKVFNVGSRKSQLALIQTNQVIDDLKLIHPNYEFKIIEMNTLGDKILNKPLPKIGEKSLFTKELEEALEAGDVDFVVHSLKDLPTILPERKIIGAVLKRLDPRDCVILQEKHKNLTLETLPHGCVIGTSSLRRTAQLRQKYPHLKVSSIRGNLNTRLTKLNQNKDYDAIVLAVAGVKRMGWQDKISEVLNEDNLLYAVGQGALAVECQENNYEVLSMLSPLIHRETLLTVIAERSFLRKLEGGCSAPVAVNSSISDNIIGLTGMVSSLDGTEVIKETLETELIGENTINDHDEISNGGSGEPRRKRVCQRASYCGISPGEPPLAHKSDLVAVQNLGINLAEFMIKKGALRIMTEARKQGASTSAS</sequence>
<evidence type="ECO:0000256" key="4">
    <source>
        <dbReference type="ARBA" id="ARBA00012655"/>
    </source>
</evidence>